<dbReference type="GO" id="GO:0005085">
    <property type="term" value="F:guanyl-nucleotide exchange factor activity"/>
    <property type="evidence" value="ECO:0007669"/>
    <property type="project" value="EnsemblFungi"/>
</dbReference>
<gene>
    <name evidence="7" type="ORF">PACTADRAFT_3380</name>
</gene>
<dbReference type="GO" id="GO:1990071">
    <property type="term" value="C:TRAPPII protein complex"/>
    <property type="evidence" value="ECO:0007669"/>
    <property type="project" value="EnsemblFungi"/>
</dbReference>
<reference evidence="8" key="1">
    <citation type="submission" date="2016-05" db="EMBL/GenBank/DDBJ databases">
        <title>Comparative genomics of biotechnologically important yeasts.</title>
        <authorList>
            <consortium name="DOE Joint Genome Institute"/>
            <person name="Riley R."/>
            <person name="Haridas S."/>
            <person name="Wolfe K.H."/>
            <person name="Lopes M.R."/>
            <person name="Hittinger C.T."/>
            <person name="Goker M."/>
            <person name="Salamov A."/>
            <person name="Wisecaver J."/>
            <person name="Long T.M."/>
            <person name="Aerts A.L."/>
            <person name="Barry K."/>
            <person name="Choi C."/>
            <person name="Clum A."/>
            <person name="Coughlan A.Y."/>
            <person name="Deshpande S."/>
            <person name="Douglass A.P."/>
            <person name="Hanson S.J."/>
            <person name="Klenk H.-P."/>
            <person name="Labutti K."/>
            <person name="Lapidus A."/>
            <person name="Lindquist E."/>
            <person name="Lipzen A."/>
            <person name="Meier-Kolthoff J.P."/>
            <person name="Ohm R.A."/>
            <person name="Otillar R.P."/>
            <person name="Pangilinan J."/>
            <person name="Peng Y."/>
            <person name="Rokas A."/>
            <person name="Rosa C.A."/>
            <person name="Scheuner C."/>
            <person name="Sibirny A.A."/>
            <person name="Slot J.C."/>
            <person name="Stielow J.B."/>
            <person name="Sun H."/>
            <person name="Kurtzman C.P."/>
            <person name="Blackwell M."/>
            <person name="Grigoriev I.V."/>
            <person name="Jeffries T.W."/>
        </authorList>
    </citation>
    <scope>NUCLEOTIDE SEQUENCE [LARGE SCALE GENOMIC DNA]</scope>
    <source>
        <strain evidence="8">NRRL Y-2460</strain>
    </source>
</reference>
<dbReference type="GO" id="GO:1990070">
    <property type="term" value="C:TRAPPI protein complex"/>
    <property type="evidence" value="ECO:0007669"/>
    <property type="project" value="EnsemblFungi"/>
</dbReference>
<evidence type="ECO:0000256" key="3">
    <source>
        <dbReference type="ARBA" id="ARBA00022892"/>
    </source>
</evidence>
<dbReference type="Pfam" id="PF04099">
    <property type="entry name" value="Sybindin"/>
    <property type="match status" value="1"/>
</dbReference>
<dbReference type="STRING" id="669874.A0A1E4TV97"/>
<keyword evidence="2 6" id="KW-0256">Endoplasmic reticulum</keyword>
<dbReference type="Proteomes" id="UP000094236">
    <property type="component" value="Unassembled WGS sequence"/>
</dbReference>
<evidence type="ECO:0000256" key="5">
    <source>
        <dbReference type="ARBA" id="ARBA00038167"/>
    </source>
</evidence>
<evidence type="ECO:0000256" key="4">
    <source>
        <dbReference type="ARBA" id="ARBA00023034"/>
    </source>
</evidence>
<evidence type="ECO:0000256" key="2">
    <source>
        <dbReference type="ARBA" id="ARBA00022824"/>
    </source>
</evidence>
<organism evidence="7 8">
    <name type="scientific">Pachysolen tannophilus NRRL Y-2460</name>
    <dbReference type="NCBI Taxonomy" id="669874"/>
    <lineage>
        <taxon>Eukaryota</taxon>
        <taxon>Fungi</taxon>
        <taxon>Dikarya</taxon>
        <taxon>Ascomycota</taxon>
        <taxon>Saccharomycotina</taxon>
        <taxon>Pichiomycetes</taxon>
        <taxon>Pachysolenaceae</taxon>
        <taxon>Pachysolen</taxon>
    </lineage>
</organism>
<dbReference type="SUPFAM" id="SSF64356">
    <property type="entry name" value="SNARE-like"/>
    <property type="match status" value="1"/>
</dbReference>
<evidence type="ECO:0000256" key="1">
    <source>
        <dbReference type="ARBA" id="ARBA00022448"/>
    </source>
</evidence>
<sequence length="168" mass="19558">MAVYSFWIFDRHCNCIYSREWVAITQDKPDHQQEQTQKNITNTGTINARNQDHVAKLLFGAIFSLKQISSKLNPQEETTANNLKSFSTLKYRCHFFETGTGLKFCLLTDPKTENMQFVLKEIYAKLYYEKIVKNVLSPVDFKENEYIDNEVFITGVDNYISSLAVFNN</sequence>
<accession>A0A1E4TV97</accession>
<dbReference type="InterPro" id="IPR011012">
    <property type="entry name" value="Longin-like_dom_sf"/>
</dbReference>
<evidence type="ECO:0000256" key="6">
    <source>
        <dbReference type="RuleBase" id="RU366065"/>
    </source>
</evidence>
<dbReference type="PANTHER" id="PTHR23249">
    <property type="entry name" value="TRAFFICKING PROTEIN PARTICLE COMPLEX SUBUNIT"/>
    <property type="match status" value="1"/>
</dbReference>
<evidence type="ECO:0000313" key="8">
    <source>
        <dbReference type="Proteomes" id="UP000094236"/>
    </source>
</evidence>
<dbReference type="PANTHER" id="PTHR23249:SF16">
    <property type="entry name" value="TRAFFICKING PROTEIN PARTICLE COMPLEX SUBUNIT 1"/>
    <property type="match status" value="1"/>
</dbReference>
<dbReference type="GO" id="GO:0006888">
    <property type="term" value="P:endoplasmic reticulum to Golgi vesicle-mediated transport"/>
    <property type="evidence" value="ECO:0007669"/>
    <property type="project" value="UniProtKB-UniRule"/>
</dbReference>
<keyword evidence="3 6" id="KW-0931">ER-Golgi transport</keyword>
<dbReference type="CDD" id="cd14855">
    <property type="entry name" value="TRAPPC1_MUM2"/>
    <property type="match status" value="1"/>
</dbReference>
<dbReference type="SMART" id="SM01399">
    <property type="entry name" value="Sybindin"/>
    <property type="match status" value="1"/>
</dbReference>
<dbReference type="Gene3D" id="3.30.450.70">
    <property type="match status" value="1"/>
</dbReference>
<comment type="subcellular location">
    <subcellularLocation>
        <location evidence="6">Endoplasmic reticulum</location>
    </subcellularLocation>
    <subcellularLocation>
        <location evidence="6">Golgi apparatus</location>
        <location evidence="6">cis-Golgi network</location>
    </subcellularLocation>
</comment>
<comment type="subunit">
    <text evidence="6">Part of the multisubunit transport protein particle (TRAPP) complex.</text>
</comment>
<dbReference type="EMBL" id="KV454014">
    <property type="protein sequence ID" value="ODV95692.1"/>
    <property type="molecule type" value="Genomic_DNA"/>
</dbReference>
<name>A0A1E4TV97_PACTA</name>
<comment type="similarity">
    <text evidence="5">Belongs to the TRAPP small subunits family. BET5 subfamily.</text>
</comment>
<dbReference type="OrthoDB" id="3364529at2759"/>
<keyword evidence="1 6" id="KW-0813">Transport</keyword>
<keyword evidence="4 6" id="KW-0333">Golgi apparatus</keyword>
<proteinExistence type="inferred from homology"/>
<dbReference type="GO" id="GO:1990072">
    <property type="term" value="C:TRAPPIII protein complex"/>
    <property type="evidence" value="ECO:0007669"/>
    <property type="project" value="EnsemblFungi"/>
</dbReference>
<evidence type="ECO:0000313" key="7">
    <source>
        <dbReference type="EMBL" id="ODV95692.1"/>
    </source>
</evidence>
<protein>
    <recommendedName>
        <fullName evidence="6">Trafficking protein particle complex subunit</fullName>
    </recommendedName>
</protein>
<dbReference type="InterPro" id="IPR007233">
    <property type="entry name" value="TRAPPC"/>
</dbReference>
<dbReference type="GO" id="GO:0005783">
    <property type="term" value="C:endoplasmic reticulum"/>
    <property type="evidence" value="ECO:0007669"/>
    <property type="project" value="UniProtKB-SubCell"/>
</dbReference>
<keyword evidence="8" id="KW-1185">Reference proteome</keyword>
<dbReference type="AlphaFoldDB" id="A0A1E4TV97"/>